<dbReference type="AlphaFoldDB" id="A0A848NPF5"/>
<feature type="region of interest" description="Disordered" evidence="1">
    <location>
        <begin position="140"/>
        <end position="163"/>
    </location>
</feature>
<proteinExistence type="predicted"/>
<name>A0A848NPF5_9RALS</name>
<dbReference type="RefSeq" id="WP_169339290.1">
    <property type="nucleotide sequence ID" value="NZ_JABBZM010000003.1"/>
</dbReference>
<protein>
    <submittedName>
        <fullName evidence="2">Uncharacterized protein</fullName>
    </submittedName>
</protein>
<evidence type="ECO:0000313" key="2">
    <source>
        <dbReference type="EMBL" id="NMV37022.1"/>
    </source>
</evidence>
<comment type="caution">
    <text evidence="2">The sequence shown here is derived from an EMBL/GenBank/DDBJ whole genome shotgun (WGS) entry which is preliminary data.</text>
</comment>
<organism evidence="2 3">
    <name type="scientific">Ralstonia insidiosa</name>
    <dbReference type="NCBI Taxonomy" id="190721"/>
    <lineage>
        <taxon>Bacteria</taxon>
        <taxon>Pseudomonadati</taxon>
        <taxon>Pseudomonadota</taxon>
        <taxon>Betaproteobacteria</taxon>
        <taxon>Burkholderiales</taxon>
        <taxon>Burkholderiaceae</taxon>
        <taxon>Ralstonia</taxon>
    </lineage>
</organism>
<gene>
    <name evidence="2" type="ORF">HGR00_03775</name>
</gene>
<reference evidence="2 3" key="1">
    <citation type="submission" date="2020-04" db="EMBL/GenBank/DDBJ databases">
        <title>Ralstonia insidiosa genome sequencing and assembly.</title>
        <authorList>
            <person name="Martins R.C.R."/>
            <person name="Perdigao-Neto L.V."/>
            <person name="Levin A.S.S."/>
            <person name="Costa S.F."/>
        </authorList>
    </citation>
    <scope>NUCLEOTIDE SEQUENCE [LARGE SCALE GENOMIC DNA]</scope>
    <source>
        <strain evidence="2 3">5047</strain>
    </source>
</reference>
<accession>A0A848NPF5</accession>
<dbReference type="Proteomes" id="UP000575469">
    <property type="component" value="Unassembled WGS sequence"/>
</dbReference>
<evidence type="ECO:0000313" key="3">
    <source>
        <dbReference type="Proteomes" id="UP000575469"/>
    </source>
</evidence>
<evidence type="ECO:0000256" key="1">
    <source>
        <dbReference type="SAM" id="MobiDB-lite"/>
    </source>
</evidence>
<dbReference type="EMBL" id="JABBZM010000003">
    <property type="protein sequence ID" value="NMV37022.1"/>
    <property type="molecule type" value="Genomic_DNA"/>
</dbReference>
<feature type="region of interest" description="Disordered" evidence="1">
    <location>
        <begin position="281"/>
        <end position="319"/>
    </location>
</feature>
<sequence length="319" mass="35567">MTDFARAPQLVGQLVGSRDVIAFSAAMARMIGDVEATVFMCQACYWQSKVGDKNWFYKLRDAERDSEGRMVPPSDASRQSWEWETALPRARQESARRRLKALGLLDEDRRGVPAKLYYRVNFERLYQLLLQSNQLAETPPTGWSEVRLQGGGNSTDKPAEAPPTIRTQTTAQTNAETTTTTALHNDIGGPPLVSHLIFDRTVSQHRKLLTALLARLPVEAAQDIADELAGALEEVSRGKRIAISSIRGWVLDLVQRWQAGSFQLDSGKTVQARRAEIREAAAHSATTQRSRSKGAEEQLQLVRRMTNARPVEQRLSSAE</sequence>